<dbReference type="Proteomes" id="UP000283090">
    <property type="component" value="Unassembled WGS sequence"/>
</dbReference>
<evidence type="ECO:0000256" key="1">
    <source>
        <dbReference type="SAM" id="MobiDB-lite"/>
    </source>
</evidence>
<reference evidence="2 3" key="1">
    <citation type="submission" date="2019-01" db="EMBL/GenBank/DDBJ databases">
        <title>Intercellular communication is required for trap formation in the nematode-trapping fungus Duddingtonia flagrans.</title>
        <authorList>
            <person name="Youssar L."/>
            <person name="Wernet V."/>
            <person name="Hensel N."/>
            <person name="Hildebrandt H.-G."/>
            <person name="Fischer R."/>
        </authorList>
    </citation>
    <scope>NUCLEOTIDE SEQUENCE [LARGE SCALE GENOMIC DNA]</scope>
    <source>
        <strain evidence="2 3">CBS H-5679</strain>
    </source>
</reference>
<dbReference type="RefSeq" id="XP_067494742.1">
    <property type="nucleotide sequence ID" value="XM_067630883.1"/>
</dbReference>
<proteinExistence type="predicted"/>
<sequence length="79" mass="9430">MSRFIFIIRKPKDFCWIFCVVDEQEGGDGLRKPVPYLYLGSIYYICFVEHSTSPQPTDLRPHYRKTPITSTQYERRKLP</sequence>
<dbReference type="GeneID" id="93582525"/>
<organism evidence="2 3">
    <name type="scientific">Arthrobotrys flagrans</name>
    <name type="common">Nematode-trapping fungus</name>
    <name type="synonym">Trichothecium flagrans</name>
    <dbReference type="NCBI Taxonomy" id="97331"/>
    <lineage>
        <taxon>Eukaryota</taxon>
        <taxon>Fungi</taxon>
        <taxon>Dikarya</taxon>
        <taxon>Ascomycota</taxon>
        <taxon>Pezizomycotina</taxon>
        <taxon>Orbiliomycetes</taxon>
        <taxon>Orbiliales</taxon>
        <taxon>Orbiliaceae</taxon>
        <taxon>Arthrobotrys</taxon>
    </lineage>
</organism>
<dbReference type="VEuPathDB" id="FungiDB:DFL_000214"/>
<feature type="region of interest" description="Disordered" evidence="1">
    <location>
        <begin position="53"/>
        <end position="79"/>
    </location>
</feature>
<evidence type="ECO:0000313" key="2">
    <source>
        <dbReference type="EMBL" id="RVD89198.1"/>
    </source>
</evidence>
<comment type="caution">
    <text evidence="2">The sequence shown here is derived from an EMBL/GenBank/DDBJ whole genome shotgun (WGS) entry which is preliminary data.</text>
</comment>
<gene>
    <name evidence="2" type="ORF">DFL_000214</name>
</gene>
<protein>
    <submittedName>
        <fullName evidence="2">Uncharacterized protein</fullName>
    </submittedName>
</protein>
<accession>A0A437ADK4</accession>
<evidence type="ECO:0000313" key="3">
    <source>
        <dbReference type="Proteomes" id="UP000283090"/>
    </source>
</evidence>
<keyword evidence="3" id="KW-1185">Reference proteome</keyword>
<dbReference type="EMBL" id="SAEB01000001">
    <property type="protein sequence ID" value="RVD89198.1"/>
    <property type="molecule type" value="Genomic_DNA"/>
</dbReference>
<name>A0A437ADK4_ARTFL</name>
<dbReference type="AlphaFoldDB" id="A0A437ADK4"/>